<accession>A0A8J3YGR4</accession>
<dbReference type="Proteomes" id="UP000619260">
    <property type="component" value="Unassembled WGS sequence"/>
</dbReference>
<keyword evidence="2" id="KW-1185">Reference proteome</keyword>
<sequence>MDLDKLRAWWWHRQGLDGAFTGAAPAEVLARTGWARSVGGVNPYLTLFSRAGAGREAVDADVAAVEIHELPAARGCTYVVPAADYALALQVGRHATEADVRTLAKLGVERAELTKLADAVLEVLGADRALDPLALREELGEAVRHLGEDGRRRGQSTTLPAVLGMLQAAGEIRRVPVDGRLDRQRYAYRRWSAPSTGLDDAAARVELARRYFDWTGAATLAHFRWFSGFGAAVARQAMAALDLVDLGGGLFRPADSSYDSFERAPAPRISLLAGIDGLLLLRRDLGTLLDAPDMIRPLPGGRTGERLGTLADLPDHAIVDRGRLIGLWQFDPGEGEVVWWTFGPAGDAVHEAVARTEEYLRTQVGDARSFSLDSPKSRAPRLAALRAAAR</sequence>
<dbReference type="Pfam" id="PF06224">
    <property type="entry name" value="AlkZ-like"/>
    <property type="match status" value="1"/>
</dbReference>
<dbReference type="RefSeq" id="WP_203898316.1">
    <property type="nucleotide sequence ID" value="NZ_BOPF01000004.1"/>
</dbReference>
<evidence type="ECO:0000313" key="2">
    <source>
        <dbReference type="Proteomes" id="UP000619260"/>
    </source>
</evidence>
<evidence type="ECO:0000313" key="1">
    <source>
        <dbReference type="EMBL" id="GIJ44776.1"/>
    </source>
</evidence>
<comment type="caution">
    <text evidence="1">The sequence shown here is derived from an EMBL/GenBank/DDBJ whole genome shotgun (WGS) entry which is preliminary data.</text>
</comment>
<dbReference type="AlphaFoldDB" id="A0A8J3YGR4"/>
<protein>
    <recommendedName>
        <fullName evidence="3">Winged helix DNA-binding domain-containing protein</fullName>
    </recommendedName>
</protein>
<dbReference type="EMBL" id="BOPF01000004">
    <property type="protein sequence ID" value="GIJ44776.1"/>
    <property type="molecule type" value="Genomic_DNA"/>
</dbReference>
<gene>
    <name evidence="1" type="ORF">Val02_16620</name>
</gene>
<dbReference type="InterPro" id="IPR009351">
    <property type="entry name" value="AlkZ-like"/>
</dbReference>
<dbReference type="PANTHER" id="PTHR38479:SF2">
    <property type="entry name" value="WINGED HELIX DNA-BINDING DOMAIN-CONTAINING PROTEIN"/>
    <property type="match status" value="1"/>
</dbReference>
<organism evidence="1 2">
    <name type="scientific">Virgisporangium aliadipatigenens</name>
    <dbReference type="NCBI Taxonomy" id="741659"/>
    <lineage>
        <taxon>Bacteria</taxon>
        <taxon>Bacillati</taxon>
        <taxon>Actinomycetota</taxon>
        <taxon>Actinomycetes</taxon>
        <taxon>Micromonosporales</taxon>
        <taxon>Micromonosporaceae</taxon>
        <taxon>Virgisporangium</taxon>
    </lineage>
</organism>
<name>A0A8J3YGR4_9ACTN</name>
<evidence type="ECO:0008006" key="3">
    <source>
        <dbReference type="Google" id="ProtNLM"/>
    </source>
</evidence>
<reference evidence="1" key="1">
    <citation type="submission" date="2021-01" db="EMBL/GenBank/DDBJ databases">
        <title>Whole genome shotgun sequence of Virgisporangium aliadipatigenens NBRC 105644.</title>
        <authorList>
            <person name="Komaki H."/>
            <person name="Tamura T."/>
        </authorList>
    </citation>
    <scope>NUCLEOTIDE SEQUENCE</scope>
    <source>
        <strain evidence="1">NBRC 105644</strain>
    </source>
</reference>
<proteinExistence type="predicted"/>
<dbReference type="PANTHER" id="PTHR38479">
    <property type="entry name" value="LMO0824 PROTEIN"/>
    <property type="match status" value="1"/>
</dbReference>